<dbReference type="InterPro" id="IPR011990">
    <property type="entry name" value="TPR-like_helical_dom_sf"/>
</dbReference>
<reference evidence="2" key="1">
    <citation type="submission" date="2023-05" db="EMBL/GenBank/DDBJ databases">
        <title>Nepenthes gracilis genome sequencing.</title>
        <authorList>
            <person name="Fukushima K."/>
        </authorList>
    </citation>
    <scope>NUCLEOTIDE SEQUENCE</scope>
    <source>
        <strain evidence="2">SING2019-196</strain>
    </source>
</reference>
<evidence type="ECO:0008006" key="4">
    <source>
        <dbReference type="Google" id="ProtNLM"/>
    </source>
</evidence>
<keyword evidence="1" id="KW-0677">Repeat</keyword>
<evidence type="ECO:0000313" key="3">
    <source>
        <dbReference type="Proteomes" id="UP001279734"/>
    </source>
</evidence>
<accession>A0AAD3RZ42</accession>
<dbReference type="EMBL" id="BSYO01000002">
    <property type="protein sequence ID" value="GMH01368.1"/>
    <property type="molecule type" value="Genomic_DNA"/>
</dbReference>
<sequence length="206" mass="23064">MIVAHAYHGSVGNALNLFSSMIQAACKPNHATFLAILTACAHWGKVEEGRRYIGSMVKDWNIVPEPEHYACMVDLLGRSGLLYEAHELVLELPADFSAYIWETLLNCCKMHGNLELGQLVAQKVLANDASNAEMNVLLSNVYAAKELWDKAASIRTMMKHCDAIKEVAFSWIELGGTVCKFVYNDRSHPETEEIYKEVEKLSIMVK</sequence>
<keyword evidence="3" id="KW-1185">Reference proteome</keyword>
<dbReference type="InterPro" id="IPR046960">
    <property type="entry name" value="PPR_At4g14850-like_plant"/>
</dbReference>
<comment type="caution">
    <text evidence="2">The sequence shown here is derived from an EMBL/GenBank/DDBJ whole genome shotgun (WGS) entry which is preliminary data.</text>
</comment>
<dbReference type="GO" id="GO:0009451">
    <property type="term" value="P:RNA modification"/>
    <property type="evidence" value="ECO:0007669"/>
    <property type="project" value="InterPro"/>
</dbReference>
<dbReference type="PANTHER" id="PTHR47926:SF452">
    <property type="entry name" value="PENTATRICOPEPTIDE REPEAT-CONTAINING PROTEIN"/>
    <property type="match status" value="1"/>
</dbReference>
<proteinExistence type="predicted"/>
<dbReference type="Proteomes" id="UP001279734">
    <property type="component" value="Unassembled WGS sequence"/>
</dbReference>
<dbReference type="AlphaFoldDB" id="A0AAD3RZ42"/>
<dbReference type="GO" id="GO:0003723">
    <property type="term" value="F:RNA binding"/>
    <property type="evidence" value="ECO:0007669"/>
    <property type="project" value="InterPro"/>
</dbReference>
<dbReference type="Gene3D" id="1.25.40.10">
    <property type="entry name" value="Tetratricopeptide repeat domain"/>
    <property type="match status" value="1"/>
</dbReference>
<evidence type="ECO:0000313" key="2">
    <source>
        <dbReference type="EMBL" id="GMH01368.1"/>
    </source>
</evidence>
<evidence type="ECO:0000256" key="1">
    <source>
        <dbReference type="ARBA" id="ARBA00022737"/>
    </source>
</evidence>
<name>A0AAD3RZ42_NEPGR</name>
<dbReference type="InterPro" id="IPR002885">
    <property type="entry name" value="PPR_rpt"/>
</dbReference>
<dbReference type="PANTHER" id="PTHR47926">
    <property type="entry name" value="PENTATRICOPEPTIDE REPEAT-CONTAINING PROTEIN"/>
    <property type="match status" value="1"/>
</dbReference>
<organism evidence="2 3">
    <name type="scientific">Nepenthes gracilis</name>
    <name type="common">Slender pitcher plant</name>
    <dbReference type="NCBI Taxonomy" id="150966"/>
    <lineage>
        <taxon>Eukaryota</taxon>
        <taxon>Viridiplantae</taxon>
        <taxon>Streptophyta</taxon>
        <taxon>Embryophyta</taxon>
        <taxon>Tracheophyta</taxon>
        <taxon>Spermatophyta</taxon>
        <taxon>Magnoliopsida</taxon>
        <taxon>eudicotyledons</taxon>
        <taxon>Gunneridae</taxon>
        <taxon>Pentapetalae</taxon>
        <taxon>Caryophyllales</taxon>
        <taxon>Nepenthaceae</taxon>
        <taxon>Nepenthes</taxon>
    </lineage>
</organism>
<dbReference type="InterPro" id="IPR046848">
    <property type="entry name" value="E_motif"/>
</dbReference>
<gene>
    <name evidence="2" type="ORF">Nepgr_003207</name>
</gene>
<dbReference type="Pfam" id="PF20431">
    <property type="entry name" value="E_motif"/>
    <property type="match status" value="1"/>
</dbReference>
<dbReference type="GO" id="GO:0099402">
    <property type="term" value="P:plant organ development"/>
    <property type="evidence" value="ECO:0007669"/>
    <property type="project" value="UniProtKB-ARBA"/>
</dbReference>
<dbReference type="NCBIfam" id="TIGR00756">
    <property type="entry name" value="PPR"/>
    <property type="match status" value="1"/>
</dbReference>
<protein>
    <recommendedName>
        <fullName evidence="4">Pentatricopeptide repeat-containing protein</fullName>
    </recommendedName>
</protein>
<dbReference type="FunFam" id="1.25.40.10:FF:000158">
    <property type="entry name" value="pentatricopeptide repeat-containing protein At2g33680"/>
    <property type="match status" value="1"/>
</dbReference>
<dbReference type="Pfam" id="PF01535">
    <property type="entry name" value="PPR"/>
    <property type="match status" value="2"/>
</dbReference>